<organism evidence="2 3">
    <name type="scientific">Opisthorchis viverrini</name>
    <name type="common">Southeast Asian liver fluke</name>
    <dbReference type="NCBI Taxonomy" id="6198"/>
    <lineage>
        <taxon>Eukaryota</taxon>
        <taxon>Metazoa</taxon>
        <taxon>Spiralia</taxon>
        <taxon>Lophotrochozoa</taxon>
        <taxon>Platyhelminthes</taxon>
        <taxon>Trematoda</taxon>
        <taxon>Digenea</taxon>
        <taxon>Opisthorchiida</taxon>
        <taxon>Opisthorchiata</taxon>
        <taxon>Opisthorchiidae</taxon>
        <taxon>Opisthorchis</taxon>
    </lineage>
</organism>
<dbReference type="AlphaFoldDB" id="A0A1S8WKY0"/>
<proteinExistence type="predicted"/>
<dbReference type="SUPFAM" id="SSF47473">
    <property type="entry name" value="EF-hand"/>
    <property type="match status" value="1"/>
</dbReference>
<dbReference type="EMBL" id="KV906243">
    <property type="protein sequence ID" value="OON15094.1"/>
    <property type="molecule type" value="Genomic_DNA"/>
</dbReference>
<feature type="compositionally biased region" description="Polar residues" evidence="1">
    <location>
        <begin position="525"/>
        <end position="540"/>
    </location>
</feature>
<reference evidence="2 3" key="1">
    <citation type="submission" date="2015-03" db="EMBL/GenBank/DDBJ databases">
        <title>Draft genome of the nematode, Opisthorchis viverrini.</title>
        <authorList>
            <person name="Mitreva M."/>
        </authorList>
    </citation>
    <scope>NUCLEOTIDE SEQUENCE [LARGE SCALE GENOMIC DNA]</scope>
    <source>
        <strain evidence="2">Khon Kaen</strain>
    </source>
</reference>
<keyword evidence="3" id="KW-1185">Reference proteome</keyword>
<dbReference type="InterPro" id="IPR011992">
    <property type="entry name" value="EF-hand-dom_pair"/>
</dbReference>
<name>A0A1S8WKY0_OPIVI</name>
<feature type="non-terminal residue" evidence="2">
    <location>
        <position position="540"/>
    </location>
</feature>
<evidence type="ECO:0000313" key="2">
    <source>
        <dbReference type="EMBL" id="OON15094.1"/>
    </source>
</evidence>
<accession>A0A1S8WKY0</accession>
<sequence length="540" mass="63199">TDPNATDKSQISQDDFQINSSEQHRKILNQLEAVDRRALHKKLLNYNETKEALKDLYKRGNLWYQANEKKYMHIMRVLQTDFITRVEFMMGMKSLRAPFTDVELHLFYEMLEPSKSGMVEYARFGELVWDAWICKSKTKNNLTDLVFPENGEWIILNFRIPSLESFDTTLNFEALVTADYTGAMLRQLIFNNRENLPSHAVIMFTDPARYATTLIRCNDRLYEVGYTGGPKLSPNEGTVYYEFSVGHIDCPLLKNCNTPTAREEVLSTKNVTKSKRILTKLERLAKRDDRSLDYKMDQYLASWDDYEQFVAQVEKWYNKNSKRYMRYMSQYGQDIISEVEFKVVMRDLQVPFTDVQVHILYAWLDPKRSGMVEFSRLYEALYRALYKRYIVDDDKKNINIEYQKKWIKMTFKSPTCDPLEMPTTFDALIHLGYNGAMLVELIRQRVPNLGTRNFVLFTDPARCNETLVRCNQRLYEFEYQGGPKCAPKEGTIFYEFSNGFVDCPLLLGSRFGKLGRPKDTETSVKQDNTSPAFKDQTSSN</sequence>
<feature type="non-terminal residue" evidence="2">
    <location>
        <position position="1"/>
    </location>
</feature>
<gene>
    <name evidence="2" type="ORF">X801_09109</name>
</gene>
<evidence type="ECO:0008006" key="4">
    <source>
        <dbReference type="Google" id="ProtNLM"/>
    </source>
</evidence>
<feature type="region of interest" description="Disordered" evidence="1">
    <location>
        <begin position="515"/>
        <end position="540"/>
    </location>
</feature>
<evidence type="ECO:0000256" key="1">
    <source>
        <dbReference type="SAM" id="MobiDB-lite"/>
    </source>
</evidence>
<evidence type="ECO:0000313" key="3">
    <source>
        <dbReference type="Proteomes" id="UP000243686"/>
    </source>
</evidence>
<protein>
    <recommendedName>
        <fullName evidence="4">EF-hand domain-containing protein</fullName>
    </recommendedName>
</protein>
<dbReference type="Proteomes" id="UP000243686">
    <property type="component" value="Unassembled WGS sequence"/>
</dbReference>